<gene>
    <name evidence="2" type="ORF">HAU20_10930</name>
    <name evidence="1" type="ORF">HAU43_10275</name>
</gene>
<comment type="caution">
    <text evidence="2">The sequence shown here is derived from an EMBL/GenBank/DDBJ whole genome shotgun (WGS) entry which is preliminary data.</text>
</comment>
<dbReference type="Proteomes" id="UP000728106">
    <property type="component" value="Unassembled WGS sequence"/>
</dbReference>
<protein>
    <submittedName>
        <fullName evidence="2">Uncharacterized protein</fullName>
    </submittedName>
</protein>
<dbReference type="Proteomes" id="UP000808038">
    <property type="component" value="Unassembled WGS sequence"/>
</dbReference>
<evidence type="ECO:0000313" key="3">
    <source>
        <dbReference type="Proteomes" id="UP000728106"/>
    </source>
</evidence>
<reference evidence="2 3" key="2">
    <citation type="journal article" date="2021" name="Int. J. Food Microbiol.">
        <title>Safety demonstration of a microbial species for use in the food chain: Weissella confusa.</title>
        <authorList>
            <person name="Bourdichon F."/>
            <person name="Patrone V."/>
            <person name="Fontana A."/>
            <person name="Milani G."/>
            <person name="Morelli L."/>
        </authorList>
    </citation>
    <scope>NUCLEOTIDE SEQUENCE [LARGE SCALE GENOMIC DNA]</scope>
    <source>
        <strain evidence="1">CCUG 30943</strain>
        <strain evidence="2 3">CCUG 43002</strain>
    </source>
</reference>
<evidence type="ECO:0000313" key="1">
    <source>
        <dbReference type="EMBL" id="MBJ7633464.1"/>
    </source>
</evidence>
<name>A0A1T4JA39_WEICO</name>
<dbReference type="RefSeq" id="WP_003610257.1">
    <property type="nucleotide sequence ID" value="NZ_ALXH01000069.1"/>
</dbReference>
<reference evidence="2" key="1">
    <citation type="submission" date="2020-02" db="EMBL/GenBank/DDBJ databases">
        <authorList>
            <person name="Fontana A."/>
            <person name="Patrone V."/>
            <person name="Morelli L."/>
        </authorList>
    </citation>
    <scope>NUCLEOTIDE SEQUENCE</scope>
    <source>
        <strain evidence="1">CCUG 30943</strain>
        <strain evidence="2">CCUG 43002</strain>
    </source>
</reference>
<dbReference type="EMBL" id="JAAOCP010000018">
    <property type="protein sequence ID" value="MBJ7639885.1"/>
    <property type="molecule type" value="Genomic_DNA"/>
</dbReference>
<dbReference type="EMBL" id="JAAOCX010000017">
    <property type="protein sequence ID" value="MBJ7633464.1"/>
    <property type="molecule type" value="Genomic_DNA"/>
</dbReference>
<evidence type="ECO:0000313" key="2">
    <source>
        <dbReference type="EMBL" id="MBJ7639885.1"/>
    </source>
</evidence>
<keyword evidence="3" id="KW-1185">Reference proteome</keyword>
<sequence>MSLIAGTVVFTRNDQSYFLVTDEVPTPRFYTVKMHKHDGDTALGSLLTGMKDELGFDIDNLRLGELAAWHGQGLETAEDLISLYTFEPVDAARFNMDRLGMLGLQFMNAKDAADLLRNVDMTGVARLD</sequence>
<dbReference type="AlphaFoldDB" id="A0A1T4JA39"/>
<accession>A0A1T4JA39</accession>
<organism evidence="2 3">
    <name type="scientific">Weissella confusa</name>
    <name type="common">Lactobacillus confusus</name>
    <dbReference type="NCBI Taxonomy" id="1583"/>
    <lineage>
        <taxon>Bacteria</taxon>
        <taxon>Bacillati</taxon>
        <taxon>Bacillota</taxon>
        <taxon>Bacilli</taxon>
        <taxon>Lactobacillales</taxon>
        <taxon>Lactobacillaceae</taxon>
        <taxon>Weissella</taxon>
    </lineage>
</organism>
<dbReference type="GeneID" id="57978399"/>
<proteinExistence type="predicted"/>